<evidence type="ECO:0000256" key="3">
    <source>
        <dbReference type="ARBA" id="ARBA00022692"/>
    </source>
</evidence>
<proteinExistence type="inferred from homology"/>
<feature type="transmembrane region" description="Helical" evidence="6">
    <location>
        <begin position="150"/>
        <end position="173"/>
    </location>
</feature>
<dbReference type="InterPro" id="IPR007267">
    <property type="entry name" value="GtrA_DPMS_TM"/>
</dbReference>
<feature type="transmembrane region" description="Helical" evidence="6">
    <location>
        <begin position="16"/>
        <end position="34"/>
    </location>
</feature>
<feature type="transmembrane region" description="Helical" evidence="6">
    <location>
        <begin position="185"/>
        <end position="208"/>
    </location>
</feature>
<dbReference type="InterPro" id="IPR051401">
    <property type="entry name" value="GtrA_CellWall_Glycosyl"/>
</dbReference>
<dbReference type="Proteomes" id="UP000231450">
    <property type="component" value="Unassembled WGS sequence"/>
</dbReference>
<dbReference type="EMBL" id="PFDW01000047">
    <property type="protein sequence ID" value="PJE58155.1"/>
    <property type="molecule type" value="Genomic_DNA"/>
</dbReference>
<feature type="domain" description="GtrA/DPMS transmembrane" evidence="7">
    <location>
        <begin position="80"/>
        <end position="210"/>
    </location>
</feature>
<sequence length="212" mass="24349">MEFNQSPAIHFGKKEAIISLVIGELIAWLAWPIILNVDNFEVVKNLFWFAPIAFPILALIGSWVGYFIGRKVLVIYQLVKFFQVGLLNTFLDIGVFNVLILLLNISQEDYRFSYFKSISFLTASTNSYFWNRYWSFSEKRANGVDKKAEFAKFITVSVIVFIVNLGISTYIFKVFSPSWLSTKEWATVSAIFGVIFSMIANFVGYKFIVFKA</sequence>
<name>A0A2M8KE12_9BACT</name>
<keyword evidence="4 6" id="KW-1133">Transmembrane helix</keyword>
<evidence type="ECO:0000313" key="9">
    <source>
        <dbReference type="Proteomes" id="UP000231450"/>
    </source>
</evidence>
<keyword evidence="5 6" id="KW-0472">Membrane</keyword>
<protein>
    <recommendedName>
        <fullName evidence="7">GtrA/DPMS transmembrane domain-containing protein</fullName>
    </recommendedName>
</protein>
<dbReference type="PANTHER" id="PTHR38459:SF1">
    <property type="entry name" value="PROPHAGE BACTOPRENOL-LINKED GLUCOSE TRANSLOCASE HOMOLOG"/>
    <property type="match status" value="1"/>
</dbReference>
<reference evidence="9" key="1">
    <citation type="submission" date="2017-09" db="EMBL/GenBank/DDBJ databases">
        <title>Depth-based differentiation of microbial function through sediment-hosted aquifers and enrichment of novel symbionts in the deep terrestrial subsurface.</title>
        <authorList>
            <person name="Probst A.J."/>
            <person name="Ladd B."/>
            <person name="Jarett J.K."/>
            <person name="Geller-Mcgrath D.E."/>
            <person name="Sieber C.M.K."/>
            <person name="Emerson J.B."/>
            <person name="Anantharaman K."/>
            <person name="Thomas B.C."/>
            <person name="Malmstrom R."/>
            <person name="Stieglmeier M."/>
            <person name="Klingl A."/>
            <person name="Woyke T."/>
            <person name="Ryan C.M."/>
            <person name="Banfield J.F."/>
        </authorList>
    </citation>
    <scope>NUCLEOTIDE SEQUENCE [LARGE SCALE GENOMIC DNA]</scope>
</reference>
<evidence type="ECO:0000256" key="1">
    <source>
        <dbReference type="ARBA" id="ARBA00004141"/>
    </source>
</evidence>
<keyword evidence="3 6" id="KW-0812">Transmembrane</keyword>
<evidence type="ECO:0000313" key="8">
    <source>
        <dbReference type="EMBL" id="PJE58155.1"/>
    </source>
</evidence>
<dbReference type="Pfam" id="PF04138">
    <property type="entry name" value="GtrA_DPMS_TM"/>
    <property type="match status" value="1"/>
</dbReference>
<comment type="subcellular location">
    <subcellularLocation>
        <location evidence="1">Membrane</location>
        <topology evidence="1">Multi-pass membrane protein</topology>
    </subcellularLocation>
</comment>
<organism evidence="8 9">
    <name type="scientific">Candidatus Portnoybacteria bacterium CG10_big_fil_rev_8_21_14_0_10_36_7</name>
    <dbReference type="NCBI Taxonomy" id="1974812"/>
    <lineage>
        <taxon>Bacteria</taxon>
        <taxon>Candidatus Portnoyibacteriota</taxon>
    </lineage>
</organism>
<evidence type="ECO:0000256" key="6">
    <source>
        <dbReference type="SAM" id="Phobius"/>
    </source>
</evidence>
<comment type="caution">
    <text evidence="8">The sequence shown here is derived from an EMBL/GenBank/DDBJ whole genome shotgun (WGS) entry which is preliminary data.</text>
</comment>
<accession>A0A2M8KE12</accession>
<feature type="transmembrane region" description="Helical" evidence="6">
    <location>
        <begin position="46"/>
        <end position="69"/>
    </location>
</feature>
<comment type="similarity">
    <text evidence="2">Belongs to the GtrA family.</text>
</comment>
<evidence type="ECO:0000256" key="4">
    <source>
        <dbReference type="ARBA" id="ARBA00022989"/>
    </source>
</evidence>
<dbReference type="AlphaFoldDB" id="A0A2M8KE12"/>
<dbReference type="GO" id="GO:0005886">
    <property type="term" value="C:plasma membrane"/>
    <property type="evidence" value="ECO:0007669"/>
    <property type="project" value="TreeGrafter"/>
</dbReference>
<gene>
    <name evidence="8" type="ORF">COU81_02185</name>
</gene>
<feature type="transmembrane region" description="Helical" evidence="6">
    <location>
        <begin position="81"/>
        <end position="106"/>
    </location>
</feature>
<evidence type="ECO:0000259" key="7">
    <source>
        <dbReference type="Pfam" id="PF04138"/>
    </source>
</evidence>
<evidence type="ECO:0000256" key="5">
    <source>
        <dbReference type="ARBA" id="ARBA00023136"/>
    </source>
</evidence>
<dbReference type="GO" id="GO:0000271">
    <property type="term" value="P:polysaccharide biosynthetic process"/>
    <property type="evidence" value="ECO:0007669"/>
    <property type="project" value="InterPro"/>
</dbReference>
<evidence type="ECO:0000256" key="2">
    <source>
        <dbReference type="ARBA" id="ARBA00009399"/>
    </source>
</evidence>
<dbReference type="PANTHER" id="PTHR38459">
    <property type="entry name" value="PROPHAGE BACTOPRENOL-LINKED GLUCOSE TRANSLOCASE HOMOLOG"/>
    <property type="match status" value="1"/>
</dbReference>